<keyword evidence="7" id="KW-1185">Reference proteome</keyword>
<dbReference type="SUPFAM" id="SSF52540">
    <property type="entry name" value="P-loop containing nucleoside triphosphate hydrolases"/>
    <property type="match status" value="1"/>
</dbReference>
<feature type="DNA-binding region" description="OmpR/PhoB-type" evidence="4">
    <location>
        <begin position="19"/>
        <end position="126"/>
    </location>
</feature>
<dbReference type="Proteomes" id="UP000600365">
    <property type="component" value="Unassembled WGS sequence"/>
</dbReference>
<dbReference type="InterPro" id="IPR011990">
    <property type="entry name" value="TPR-like_helical_dom_sf"/>
</dbReference>
<dbReference type="PRINTS" id="PR00364">
    <property type="entry name" value="DISEASERSIST"/>
</dbReference>
<dbReference type="GO" id="GO:0000160">
    <property type="term" value="P:phosphorelay signal transduction system"/>
    <property type="evidence" value="ECO:0007669"/>
    <property type="project" value="UniProtKB-KW"/>
</dbReference>
<comment type="caution">
    <text evidence="6">The sequence shown here is derived from an EMBL/GenBank/DDBJ whole genome shotgun (WGS) entry which is preliminary data.</text>
</comment>
<dbReference type="InterPro" id="IPR002182">
    <property type="entry name" value="NB-ARC"/>
</dbReference>
<dbReference type="Pfam" id="PF00931">
    <property type="entry name" value="NB-ARC"/>
    <property type="match status" value="1"/>
</dbReference>
<evidence type="ECO:0000256" key="2">
    <source>
        <dbReference type="ARBA" id="ARBA00023012"/>
    </source>
</evidence>
<accession>A0A917Y764</accession>
<dbReference type="InterPro" id="IPR036388">
    <property type="entry name" value="WH-like_DNA-bd_sf"/>
</dbReference>
<dbReference type="CDD" id="cd15831">
    <property type="entry name" value="BTAD"/>
    <property type="match status" value="1"/>
</dbReference>
<dbReference type="InterPro" id="IPR001867">
    <property type="entry name" value="OmpR/PhoB-type_DNA-bd"/>
</dbReference>
<dbReference type="GO" id="GO:0003677">
    <property type="term" value="F:DNA binding"/>
    <property type="evidence" value="ECO:0007669"/>
    <property type="project" value="UniProtKB-UniRule"/>
</dbReference>
<dbReference type="SMART" id="SM00862">
    <property type="entry name" value="Trans_reg_C"/>
    <property type="match status" value="1"/>
</dbReference>
<dbReference type="SUPFAM" id="SSF46894">
    <property type="entry name" value="C-terminal effector domain of the bipartite response regulators"/>
    <property type="match status" value="1"/>
</dbReference>
<dbReference type="InterPro" id="IPR016032">
    <property type="entry name" value="Sig_transdc_resp-reg_C-effctor"/>
</dbReference>
<sequence length="1103" mass="119280">MPELAECSSRACRVPDGLHNHLVVSSVRIDILGELEVRTEDGTLVGVPGTRLRALIVLLALADGRPVPSERLIDELWSEDDRPAGAPNALQVLVSRLRRTLPEGLVESRPRAYRLAVPPQALDARRFEDLATRGRALLGDDDAEASAVLRTALDLWRGEALEDFGEAAFARLHRHRLAELKLAVTEDRIDADLATGAGAGLVPELETLVALHPLRERLRGQLMRALSTAGRQADALATYEDTRRLLAEELGVDPGADLAKAHLAVLRGETEPVRRRTAPPSARPRTNLRAQVTRFVGREQEMAEIGRLFGRSRLLTLVGPGGAGKTRLAAESAAGLMADMPDGAWLVELASVTDPSDVPQTVVTVLGLRAGGLIAGPVTGASGPQERLTQALRDKRLLLVLDNCEQVIDSVAGLVDGLLARCPQVRVLATSREPLGIAGEQLIQVLPLPLPAPATPAEIVLQSPVIRLFGERAAAGRPSFRVTHENVAVVLDICRALDGLPLAIELAATRLRSMSLEQIRSRLDDRFALLSAGSRTALPRQRTLHAVVDWSWDLLSAGERELAARFAVFRSGAFLGAVERVAADGGDARTALVRGHEVFELLAGLVDKSFLTVTEVEGEPRYRMLETVRVFALAKLEAMGRQERTLRRHAAYFLAVAEEAEPQLRRHDQLAWLRRLTCEHDEFSAALTWAVEHDEGEIATRLVAALGWYWFLHGYRREGALWAERALALDPAEAPPAARALALITAVPQLAGEGGESDGLRARIAEARELIDELERAGTPFSHPALGLFEPIAGMLSGDGSILESVRRRSQDADPWVRALAQLHRGQIEMTLGEAERAASDYEIAAELFRGIGERWGTAQVLVASAESQSARGDRRSAIAALEEALRLVAELGDREDQPLLMVRLATERAHEGDLVRAEAELRGALQMADELGAREQRAYAHQALSDVARWSGETDRARRLLERALAEFEETGQRPDQVRALLLASLGSVESAEGRPRIARQRFAEAVAALPPAPEPGIAARLAELLAELELAEGRPEEAAHVLGTAAVLRTASQDGGPDATRTAEAARRLLGEGVYAAARRRGTGTGRRAALALLVSAAVDD</sequence>
<dbReference type="Pfam" id="PF03704">
    <property type="entry name" value="BTAD"/>
    <property type="match status" value="1"/>
</dbReference>
<evidence type="ECO:0000256" key="4">
    <source>
        <dbReference type="PROSITE-ProRule" id="PRU01091"/>
    </source>
</evidence>
<dbReference type="AlphaFoldDB" id="A0A917Y764"/>
<dbReference type="GO" id="GO:0006355">
    <property type="term" value="P:regulation of DNA-templated transcription"/>
    <property type="evidence" value="ECO:0007669"/>
    <property type="project" value="InterPro"/>
</dbReference>
<dbReference type="InterPro" id="IPR027417">
    <property type="entry name" value="P-loop_NTPase"/>
</dbReference>
<protein>
    <submittedName>
        <fullName evidence="6">SARP family transcriptional regulator</fullName>
    </submittedName>
</protein>
<dbReference type="EMBL" id="BMMM01000010">
    <property type="protein sequence ID" value="GGN74408.1"/>
    <property type="molecule type" value="Genomic_DNA"/>
</dbReference>
<organism evidence="6 7">
    <name type="scientific">Streptomyces albiflavescens</name>
    <dbReference type="NCBI Taxonomy" id="1623582"/>
    <lineage>
        <taxon>Bacteria</taxon>
        <taxon>Bacillati</taxon>
        <taxon>Actinomycetota</taxon>
        <taxon>Actinomycetes</taxon>
        <taxon>Kitasatosporales</taxon>
        <taxon>Streptomycetaceae</taxon>
        <taxon>Streptomyces</taxon>
    </lineage>
</organism>
<proteinExistence type="inferred from homology"/>
<dbReference type="SUPFAM" id="SSF48452">
    <property type="entry name" value="TPR-like"/>
    <property type="match status" value="2"/>
</dbReference>
<dbReference type="InterPro" id="IPR005158">
    <property type="entry name" value="BTAD"/>
</dbReference>
<dbReference type="InterPro" id="IPR058852">
    <property type="entry name" value="HTH_77"/>
</dbReference>
<evidence type="ECO:0000259" key="5">
    <source>
        <dbReference type="PROSITE" id="PS51755"/>
    </source>
</evidence>
<dbReference type="PANTHER" id="PTHR47691">
    <property type="entry name" value="REGULATOR-RELATED"/>
    <property type="match status" value="1"/>
</dbReference>
<dbReference type="PROSITE" id="PS51755">
    <property type="entry name" value="OMPR_PHOB"/>
    <property type="match status" value="1"/>
</dbReference>
<name>A0A917Y764_9ACTN</name>
<dbReference type="Gene3D" id="1.10.10.10">
    <property type="entry name" value="Winged helix-like DNA-binding domain superfamily/Winged helix DNA-binding domain"/>
    <property type="match status" value="1"/>
</dbReference>
<dbReference type="Pfam" id="PF25872">
    <property type="entry name" value="HTH_77"/>
    <property type="match status" value="1"/>
</dbReference>
<reference evidence="6 7" key="1">
    <citation type="journal article" date="2014" name="Int. J. Syst. Evol. Microbiol.">
        <title>Complete genome sequence of Corynebacterium casei LMG S-19264T (=DSM 44701T), isolated from a smear-ripened cheese.</title>
        <authorList>
            <consortium name="US DOE Joint Genome Institute (JGI-PGF)"/>
            <person name="Walter F."/>
            <person name="Albersmeier A."/>
            <person name="Kalinowski J."/>
            <person name="Ruckert C."/>
        </authorList>
    </citation>
    <scope>NUCLEOTIDE SEQUENCE [LARGE SCALE GENOMIC DNA]</scope>
    <source>
        <strain evidence="6 7">CGMCC 4.7111</strain>
    </source>
</reference>
<comment type="similarity">
    <text evidence="1">Belongs to the AfsR/DnrI/RedD regulatory family.</text>
</comment>
<dbReference type="GO" id="GO:0043531">
    <property type="term" value="F:ADP binding"/>
    <property type="evidence" value="ECO:0007669"/>
    <property type="project" value="InterPro"/>
</dbReference>
<evidence type="ECO:0000256" key="1">
    <source>
        <dbReference type="ARBA" id="ARBA00005820"/>
    </source>
</evidence>
<evidence type="ECO:0000313" key="7">
    <source>
        <dbReference type="Proteomes" id="UP000600365"/>
    </source>
</evidence>
<evidence type="ECO:0000313" key="6">
    <source>
        <dbReference type="EMBL" id="GGN74408.1"/>
    </source>
</evidence>
<dbReference type="SMART" id="SM01043">
    <property type="entry name" value="BTAD"/>
    <property type="match status" value="1"/>
</dbReference>
<dbReference type="Pfam" id="PF00486">
    <property type="entry name" value="Trans_reg_C"/>
    <property type="match status" value="1"/>
</dbReference>
<keyword evidence="3 4" id="KW-0238">DNA-binding</keyword>
<feature type="domain" description="OmpR/PhoB-type" evidence="5">
    <location>
        <begin position="19"/>
        <end position="126"/>
    </location>
</feature>
<dbReference type="Gene3D" id="1.25.40.10">
    <property type="entry name" value="Tetratricopeptide repeat domain"/>
    <property type="match status" value="2"/>
</dbReference>
<evidence type="ECO:0000256" key="3">
    <source>
        <dbReference type="ARBA" id="ARBA00023125"/>
    </source>
</evidence>
<keyword evidence="2" id="KW-0902">Two-component regulatory system</keyword>
<dbReference type="PANTHER" id="PTHR47691:SF3">
    <property type="entry name" value="HTH-TYPE TRANSCRIPTIONAL REGULATOR RV0890C-RELATED"/>
    <property type="match status" value="1"/>
</dbReference>
<gene>
    <name evidence="6" type="ORF">GCM10011579_053430</name>
</gene>